<evidence type="ECO:0000313" key="1">
    <source>
        <dbReference type="EMBL" id="KKL98307.1"/>
    </source>
</evidence>
<gene>
    <name evidence="1" type="ORF">LCGC14_1825780</name>
</gene>
<reference evidence="1" key="1">
    <citation type="journal article" date="2015" name="Nature">
        <title>Complex archaea that bridge the gap between prokaryotes and eukaryotes.</title>
        <authorList>
            <person name="Spang A."/>
            <person name="Saw J.H."/>
            <person name="Jorgensen S.L."/>
            <person name="Zaremba-Niedzwiedzka K."/>
            <person name="Martijn J."/>
            <person name="Lind A.E."/>
            <person name="van Eijk R."/>
            <person name="Schleper C."/>
            <person name="Guy L."/>
            <person name="Ettema T.J."/>
        </authorList>
    </citation>
    <scope>NUCLEOTIDE SEQUENCE</scope>
</reference>
<dbReference type="EMBL" id="LAZR01017955">
    <property type="protein sequence ID" value="KKL98307.1"/>
    <property type="molecule type" value="Genomic_DNA"/>
</dbReference>
<dbReference type="AlphaFoldDB" id="A0A0F9JH52"/>
<accession>A0A0F9JH52</accession>
<organism evidence="1">
    <name type="scientific">marine sediment metagenome</name>
    <dbReference type="NCBI Taxonomy" id="412755"/>
    <lineage>
        <taxon>unclassified sequences</taxon>
        <taxon>metagenomes</taxon>
        <taxon>ecological metagenomes</taxon>
    </lineage>
</organism>
<name>A0A0F9JH52_9ZZZZ</name>
<proteinExistence type="predicted"/>
<sequence>MKIEIAVDHHEADEFVSFLNGEGHDAHVGESTGNFIDGVCTSHDVDASDELNKLWDWYCNIG</sequence>
<comment type="caution">
    <text evidence="1">The sequence shown here is derived from an EMBL/GenBank/DDBJ whole genome shotgun (WGS) entry which is preliminary data.</text>
</comment>
<protein>
    <submittedName>
        <fullName evidence="1">Uncharacterized protein</fullName>
    </submittedName>
</protein>